<dbReference type="Pfam" id="PF10826">
    <property type="entry name" value="DUF2551"/>
    <property type="match status" value="1"/>
</dbReference>
<sequence>MLSPGEIRKEIEERLRAYLSRDTSGIRKELLNLFIRVRSLTIAEIHARLNEHFSIGIKSVASMVGIIASKFGILHIRRKAESTTSVYEMKEQYLDVVTDIVAST</sequence>
<comment type="caution">
    <text evidence="1">The sequence shown here is derived from an EMBL/GenBank/DDBJ whole genome shotgun (WGS) entry which is preliminary data.</text>
</comment>
<name>A0A8J8B4T4_9EURY</name>
<protein>
    <recommendedName>
        <fullName evidence="3">DUF2551 domain-containing protein</fullName>
    </recommendedName>
</protein>
<reference evidence="1" key="1">
    <citation type="submission" date="2014-12" db="EMBL/GenBank/DDBJ databases">
        <authorList>
            <person name="Huang H.-H."/>
            <person name="Chen S.-C."/>
            <person name="Lai M.-C."/>
        </authorList>
    </citation>
    <scope>NUCLEOTIDE SEQUENCE</scope>
    <source>
        <strain evidence="1">K1F9705b</strain>
    </source>
</reference>
<dbReference type="Proteomes" id="UP000730161">
    <property type="component" value="Unassembled WGS sequence"/>
</dbReference>
<dbReference type="InterPro" id="IPR020501">
    <property type="entry name" value="Uncharacterised_AF1218"/>
</dbReference>
<dbReference type="EMBL" id="JWHL01000002">
    <property type="protein sequence ID" value="MBR1368364.1"/>
    <property type="molecule type" value="Genomic_DNA"/>
</dbReference>
<accession>A0A8J8B4T4</accession>
<evidence type="ECO:0000313" key="2">
    <source>
        <dbReference type="Proteomes" id="UP000730161"/>
    </source>
</evidence>
<keyword evidence="2" id="KW-1185">Reference proteome</keyword>
<dbReference type="OrthoDB" id="120695at2157"/>
<gene>
    <name evidence="1" type="ORF">RJ53_02160</name>
</gene>
<evidence type="ECO:0008006" key="3">
    <source>
        <dbReference type="Google" id="ProtNLM"/>
    </source>
</evidence>
<evidence type="ECO:0000313" key="1">
    <source>
        <dbReference type="EMBL" id="MBR1368364.1"/>
    </source>
</evidence>
<dbReference type="AlphaFoldDB" id="A0A8J8B4T4"/>
<dbReference type="RefSeq" id="WP_211529974.1">
    <property type="nucleotide sequence ID" value="NZ_JWHL01000002.1"/>
</dbReference>
<proteinExistence type="predicted"/>
<organism evidence="1 2">
    <name type="scientific">Methanocalculus chunghsingensis</name>
    <dbReference type="NCBI Taxonomy" id="156457"/>
    <lineage>
        <taxon>Archaea</taxon>
        <taxon>Methanobacteriati</taxon>
        <taxon>Methanobacteriota</taxon>
        <taxon>Stenosarchaea group</taxon>
        <taxon>Methanomicrobia</taxon>
        <taxon>Methanomicrobiales</taxon>
        <taxon>Methanocalculaceae</taxon>
        <taxon>Methanocalculus</taxon>
    </lineage>
</organism>